<organism evidence="2">
    <name type="scientific">vespertilionid gammaherpesvirus 3</name>
    <dbReference type="NCBI Taxonomy" id="2846598"/>
    <lineage>
        <taxon>Viruses</taxon>
        <taxon>Duplodnaviria</taxon>
        <taxon>Heunggongvirae</taxon>
        <taxon>Peploviricota</taxon>
        <taxon>Herviviricetes</taxon>
        <taxon>Herpesvirales</taxon>
        <taxon>Orthoherpesviridae</taxon>
        <taxon>Gammaherpesvirinae</taxon>
        <taxon>Patagivirus</taxon>
        <taxon>Patagivirus vespertilionidgamma3</taxon>
    </lineage>
</organism>
<protein>
    <submittedName>
        <fullName evidence="2">UL24</fullName>
    </submittedName>
</protein>
<dbReference type="InterPro" id="IPR002580">
    <property type="entry name" value="Herpes_UL24"/>
</dbReference>
<reference evidence="2" key="1">
    <citation type="journal article" date="2018" name="Virology">
        <title>Isolation, characterization and prevalence of a novel Gammaherpesvirus in Eptesicus fuscus, the North American big brown bat.</title>
        <authorList>
            <person name="Subudhi S."/>
            <person name="Rapin N."/>
            <person name="Dorville N."/>
            <person name="Hill J.E."/>
            <person name="Town J."/>
            <person name="Willis C.K."/>
            <person name="Bollinger T.K."/>
            <person name="Misra V."/>
        </authorList>
    </citation>
    <scope>NUCLEOTIDE SEQUENCE</scope>
</reference>
<keyword evidence="3" id="KW-1185">Reference proteome</keyword>
<dbReference type="EMBL" id="MF385016">
    <property type="protein sequence ID" value="ATA58249.1"/>
    <property type="molecule type" value="Genomic_DNA"/>
</dbReference>
<sequence length="259" mass="28568">MFANAGQSSRLDRLLKKSRETLSKLPNTRKAAGNKAHLASYKKMCGYSRPASLLKFLGVSHPCPTRVTVNLFFEVTLGPRIADCVMLVASGETRACYVIEFKTCITQHADMRNEVRRSQRLQGLCQLADAVQYLSRAAPVSRQVVAVLPYLVFKCQKTLKTLHVETPAFAVNQIHTNWEKLHSFLFSRQDGAVRQLLRAPASQSPTAPTQQRRLLGARPAQRAAREQGRAAGGAKKRAPSAARAAPRHVGATAHPHDPR</sequence>
<proteinExistence type="predicted"/>
<evidence type="ECO:0000313" key="2">
    <source>
        <dbReference type="EMBL" id="ATA58249.1"/>
    </source>
</evidence>
<dbReference type="Proteomes" id="UP000290797">
    <property type="component" value="Segment"/>
</dbReference>
<name>A0A2D0ZNX0_9GAMA</name>
<feature type="region of interest" description="Disordered" evidence="1">
    <location>
        <begin position="198"/>
        <end position="259"/>
    </location>
</feature>
<evidence type="ECO:0000313" key="3">
    <source>
        <dbReference type="Proteomes" id="UP000290797"/>
    </source>
</evidence>
<dbReference type="OrthoDB" id="20832at10239"/>
<evidence type="ECO:0000256" key="1">
    <source>
        <dbReference type="SAM" id="MobiDB-lite"/>
    </source>
</evidence>
<dbReference type="Pfam" id="PF01646">
    <property type="entry name" value="Herpes_UL24"/>
    <property type="match status" value="1"/>
</dbReference>
<feature type="compositionally biased region" description="Polar residues" evidence="1">
    <location>
        <begin position="201"/>
        <end position="212"/>
    </location>
</feature>
<accession>A0A2D0ZNX0</accession>